<dbReference type="EMBL" id="JBHUOM010000019">
    <property type="protein sequence ID" value="MFD2936016.1"/>
    <property type="molecule type" value="Genomic_DNA"/>
</dbReference>
<dbReference type="RefSeq" id="WP_381504395.1">
    <property type="nucleotide sequence ID" value="NZ_JBHUOM010000019.1"/>
</dbReference>
<evidence type="ECO:0000313" key="2">
    <source>
        <dbReference type="Proteomes" id="UP001597512"/>
    </source>
</evidence>
<accession>A0ABW6AKJ7</accession>
<dbReference type="InterPro" id="IPR026444">
    <property type="entry name" value="Secre_tail"/>
</dbReference>
<dbReference type="NCBIfam" id="TIGR04183">
    <property type="entry name" value="Por_Secre_tail"/>
    <property type="match status" value="1"/>
</dbReference>
<evidence type="ECO:0000313" key="1">
    <source>
        <dbReference type="EMBL" id="MFD2936016.1"/>
    </source>
</evidence>
<proteinExistence type="predicted"/>
<comment type="caution">
    <text evidence="1">The sequence shown here is derived from an EMBL/GenBank/DDBJ whole genome shotgun (WGS) entry which is preliminary data.</text>
</comment>
<reference evidence="2" key="1">
    <citation type="journal article" date="2019" name="Int. J. Syst. Evol. Microbiol.">
        <title>The Global Catalogue of Microorganisms (GCM) 10K type strain sequencing project: providing services to taxonomists for standard genome sequencing and annotation.</title>
        <authorList>
            <consortium name="The Broad Institute Genomics Platform"/>
            <consortium name="The Broad Institute Genome Sequencing Center for Infectious Disease"/>
            <person name="Wu L."/>
            <person name="Ma J."/>
        </authorList>
    </citation>
    <scope>NUCLEOTIDE SEQUENCE [LARGE SCALE GENOMIC DNA]</scope>
    <source>
        <strain evidence="2">KCTC 52490</strain>
    </source>
</reference>
<organism evidence="1 2">
    <name type="scientific">Spirosoma flavum</name>
    <dbReference type="NCBI Taxonomy" id="2048557"/>
    <lineage>
        <taxon>Bacteria</taxon>
        <taxon>Pseudomonadati</taxon>
        <taxon>Bacteroidota</taxon>
        <taxon>Cytophagia</taxon>
        <taxon>Cytophagales</taxon>
        <taxon>Cytophagaceae</taxon>
        <taxon>Spirosoma</taxon>
    </lineage>
</organism>
<keyword evidence="2" id="KW-1185">Reference proteome</keyword>
<dbReference type="Proteomes" id="UP001597512">
    <property type="component" value="Unassembled WGS sequence"/>
</dbReference>
<protein>
    <submittedName>
        <fullName evidence="1">T9SS type A sorting domain-containing protein</fullName>
    </submittedName>
</protein>
<name>A0ABW6AKJ7_9BACT</name>
<gene>
    <name evidence="1" type="ORF">ACFS25_19700</name>
</gene>
<sequence length="366" mass="39975">MKKYYVVFALIWFITIQIITAQTTPFTANWNFEGSGNGASSSGLVAASSVDYSGVNPLAVNPYTSGYVNLGVNVQNWSTSVCNQTEYVQISVQPLGTATITLTALSFAFARSAQGPQQLTVRSSVDGFSSDIFSQAVTTNYQVASIALSSSEFTNQSGSITFRIYACNPTAGGGTLKLDEIQINATVLPVTLLSFTAKPEGDRVQLAWATSTERDTDHFIVERSADLNEYVLVDKVAAKGTTNERQYYGLTDLNPQTGANYYRLKQIDFNGTIHSYKAISTIIRANEPVIAVYPNPASSDRIHLRLWNADDATVRLLATNGQLMDGRLERKSGEADFVFAQPLPIGLYWLEVKTNGQKHSTQVLVR</sequence>